<keyword evidence="2" id="KW-0732">Signal</keyword>
<proteinExistence type="predicted"/>
<organism evidence="3 4">
    <name type="scientific">Spongiactinospora rosea</name>
    <dbReference type="NCBI Taxonomy" id="2248750"/>
    <lineage>
        <taxon>Bacteria</taxon>
        <taxon>Bacillati</taxon>
        <taxon>Actinomycetota</taxon>
        <taxon>Actinomycetes</taxon>
        <taxon>Streptosporangiales</taxon>
        <taxon>Streptosporangiaceae</taxon>
        <taxon>Spongiactinospora</taxon>
    </lineage>
</organism>
<dbReference type="PROSITE" id="PS51257">
    <property type="entry name" value="PROKAR_LIPOPROTEIN"/>
    <property type="match status" value="1"/>
</dbReference>
<dbReference type="AlphaFoldDB" id="A0A366LTW1"/>
<evidence type="ECO:0000256" key="2">
    <source>
        <dbReference type="SAM" id="SignalP"/>
    </source>
</evidence>
<reference evidence="3 4" key="1">
    <citation type="submission" date="2018-06" db="EMBL/GenBank/DDBJ databases">
        <title>Sphaerisporangium craniellae sp. nov., isolated from a marine sponge in the South China Sea.</title>
        <authorList>
            <person name="Li L."/>
        </authorList>
    </citation>
    <scope>NUCLEOTIDE SEQUENCE [LARGE SCALE GENOMIC DNA]</scope>
    <source>
        <strain evidence="3 4">LHW63015</strain>
    </source>
</reference>
<evidence type="ECO:0000313" key="4">
    <source>
        <dbReference type="Proteomes" id="UP000253303"/>
    </source>
</evidence>
<dbReference type="Proteomes" id="UP000253303">
    <property type="component" value="Unassembled WGS sequence"/>
</dbReference>
<accession>A0A366LTW1</accession>
<gene>
    <name evidence="3" type="ORF">DP939_26085</name>
</gene>
<feature type="chain" id="PRO_5038381225" description="Lipoprotein" evidence="2">
    <location>
        <begin position="26"/>
        <end position="123"/>
    </location>
</feature>
<dbReference type="OrthoDB" id="3483328at2"/>
<name>A0A366LTW1_9ACTN</name>
<evidence type="ECO:0000313" key="3">
    <source>
        <dbReference type="EMBL" id="RBQ17395.1"/>
    </source>
</evidence>
<comment type="caution">
    <text evidence="3">The sequence shown here is derived from an EMBL/GenBank/DDBJ whole genome shotgun (WGS) entry which is preliminary data.</text>
</comment>
<dbReference type="EMBL" id="QMEY01000012">
    <property type="protein sequence ID" value="RBQ17395.1"/>
    <property type="molecule type" value="Genomic_DNA"/>
</dbReference>
<sequence>MSMRMVLASLGVLLALTGCSTFQEAMQDSVRQGTIEGLLSVLGQDAIQEAAGVELKDVLDCVAEPSSGGDHRVDCSGQTEDGRKASVKGDVTSVDAAKGVVRGRLAFAFDGKELGEMDCLGVC</sequence>
<feature type="signal peptide" evidence="2">
    <location>
        <begin position="1"/>
        <end position="25"/>
    </location>
</feature>
<evidence type="ECO:0000256" key="1">
    <source>
        <dbReference type="SAM" id="MobiDB-lite"/>
    </source>
</evidence>
<evidence type="ECO:0008006" key="5">
    <source>
        <dbReference type="Google" id="ProtNLM"/>
    </source>
</evidence>
<dbReference type="RefSeq" id="WP_113983399.1">
    <property type="nucleotide sequence ID" value="NZ_QMEY01000012.1"/>
</dbReference>
<feature type="compositionally biased region" description="Basic and acidic residues" evidence="1">
    <location>
        <begin position="69"/>
        <end position="84"/>
    </location>
</feature>
<feature type="region of interest" description="Disordered" evidence="1">
    <location>
        <begin position="65"/>
        <end position="87"/>
    </location>
</feature>
<protein>
    <recommendedName>
        <fullName evidence="5">Lipoprotein</fullName>
    </recommendedName>
</protein>
<keyword evidence="4" id="KW-1185">Reference proteome</keyword>